<keyword evidence="4 9" id="KW-0808">Transferase</keyword>
<dbReference type="Proteomes" id="UP000829829">
    <property type="component" value="Chromosome 1"/>
</dbReference>
<dbReference type="Gene3D" id="3.40.50.150">
    <property type="entry name" value="Vaccinia Virus protein VP39"/>
    <property type="match status" value="1"/>
</dbReference>
<evidence type="ECO:0000313" key="10">
    <source>
        <dbReference type="Proteomes" id="UP000829829"/>
    </source>
</evidence>
<dbReference type="InterPro" id="IPR029063">
    <property type="entry name" value="SAM-dependent_MTases_sf"/>
</dbReference>
<evidence type="ECO:0000256" key="1">
    <source>
        <dbReference type="ARBA" id="ARBA00004496"/>
    </source>
</evidence>
<dbReference type="InterPro" id="IPR036974">
    <property type="entry name" value="PUA_sf"/>
</dbReference>
<dbReference type="RefSeq" id="WP_243815999.1">
    <property type="nucleotide sequence ID" value="NZ_CP091957.1"/>
</dbReference>
<sequence>MNRKSEISIRRGHPWIFSGNLSSAASSFVNGQWLNLVSTTNIPLATGIYSTTGLVAIRVIQFLPSFSKEKIRENLVSALQKRNELRKITNAYRILHGENDFFPGVTIDRLNTTWVVQIYSSSLLVYGRWLVWNLYDICKNTKLGEPQPKRILFDPPEKTGEDKIGFKKKDRTTHSQTLIPSKLDKSDINQNLISEKSNFKKVSSSETLEKEILDNFNLENDPSTFLQNTNLSNNNSKEILKYPKQNSNLSNSDPLKTSQENTFHNSILEKQNLEFGRERLWRGKKQQSTRNKINFTKEKTKHSVHKEISYVEKYKIRETIQLYDVNFPIELPGQKGGIFLDLRNLRRFLIERKELSKDKNCIHLFSHTGLTSICLEIAGAASVLSVDGSKEALDSFQRVLSLNKNKGNCKHRFVRKNIFKELEEILQNKTFGMIIIDPPNLTPDAKSKTNALKSYSYLFANSLSSLEESGTIILCSCSGRIRSEELESLAKKILQLKGWKFERFTSLKPEADHPIRKNFPEGNYFKVHIYENCKKN</sequence>
<dbReference type="GO" id="GO:0008168">
    <property type="term" value="F:methyltransferase activity"/>
    <property type="evidence" value="ECO:0007669"/>
    <property type="project" value="UniProtKB-KW"/>
</dbReference>
<dbReference type="EC" id="2.1.1.-" evidence="9"/>
<dbReference type="InterPro" id="IPR041532">
    <property type="entry name" value="RlmI-like_PUA"/>
</dbReference>
<evidence type="ECO:0000256" key="5">
    <source>
        <dbReference type="ARBA" id="ARBA00022691"/>
    </source>
</evidence>
<protein>
    <submittedName>
        <fullName evidence="9">Class I SAM-dependent methyltransferase</fullName>
        <ecNumber evidence="9">2.1.1.-</ecNumber>
    </submittedName>
</protein>
<keyword evidence="2" id="KW-0963">Cytoplasm</keyword>
<dbReference type="Gene3D" id="3.30.750.80">
    <property type="entry name" value="RNA methyltransferase domain (HRMD) like"/>
    <property type="match status" value="1"/>
</dbReference>
<accession>A0AAE9KBY3</accession>
<dbReference type="PANTHER" id="PTHR42873:SF1">
    <property type="entry name" value="S-ADENOSYLMETHIONINE-DEPENDENT METHYLTRANSFERASE DOMAIN-CONTAINING PROTEIN"/>
    <property type="match status" value="1"/>
</dbReference>
<dbReference type="InterPro" id="IPR015947">
    <property type="entry name" value="PUA-like_sf"/>
</dbReference>
<feature type="region of interest" description="Disordered" evidence="7">
    <location>
        <begin position="148"/>
        <end position="175"/>
    </location>
</feature>
<evidence type="ECO:0000256" key="3">
    <source>
        <dbReference type="ARBA" id="ARBA00022603"/>
    </source>
</evidence>
<feature type="domain" description="RlmI-like PUA" evidence="8">
    <location>
        <begin position="2"/>
        <end position="62"/>
    </location>
</feature>
<dbReference type="AlphaFoldDB" id="A0AAE9KBY3"/>
<reference evidence="9" key="1">
    <citation type="submission" date="2022-02" db="EMBL/GenBank/DDBJ databases">
        <title>The genetically variable rfb locus in Leptospira is a mobile cassette and a molecular signature of serovar identity.</title>
        <authorList>
            <person name="Nieves C."/>
            <person name="Vincent A.T."/>
            <person name="Zarantonelli L."/>
            <person name="Picardeau M."/>
            <person name="Veyrier F.J."/>
            <person name="Buschiazzo A."/>
        </authorList>
    </citation>
    <scope>NUCLEOTIDE SEQUENCE</scope>
    <source>
        <strain evidence="9">IP1512017</strain>
    </source>
</reference>
<dbReference type="Gene3D" id="2.30.130.10">
    <property type="entry name" value="PUA domain"/>
    <property type="match status" value="1"/>
</dbReference>
<evidence type="ECO:0000256" key="7">
    <source>
        <dbReference type="SAM" id="MobiDB-lite"/>
    </source>
</evidence>
<dbReference type="CDD" id="cd11572">
    <property type="entry name" value="RlmI_M_like"/>
    <property type="match status" value="1"/>
</dbReference>
<dbReference type="GO" id="GO:0005737">
    <property type="term" value="C:cytoplasm"/>
    <property type="evidence" value="ECO:0007669"/>
    <property type="project" value="UniProtKB-SubCell"/>
</dbReference>
<feature type="compositionally biased region" description="Basic and acidic residues" evidence="7">
    <location>
        <begin position="148"/>
        <end position="167"/>
    </location>
</feature>
<organism evidence="9 10">
    <name type="scientific">Leptospira noguchii</name>
    <dbReference type="NCBI Taxonomy" id="28182"/>
    <lineage>
        <taxon>Bacteria</taxon>
        <taxon>Pseudomonadati</taxon>
        <taxon>Spirochaetota</taxon>
        <taxon>Spirochaetia</taxon>
        <taxon>Leptospirales</taxon>
        <taxon>Leptospiraceae</taxon>
        <taxon>Leptospira</taxon>
    </lineage>
</organism>
<gene>
    <name evidence="9" type="ORF">MAL03_03595</name>
</gene>
<dbReference type="SUPFAM" id="SSF53335">
    <property type="entry name" value="S-adenosyl-L-methionine-dependent methyltransferases"/>
    <property type="match status" value="1"/>
</dbReference>
<dbReference type="GO" id="GO:0032259">
    <property type="term" value="P:methylation"/>
    <property type="evidence" value="ECO:0007669"/>
    <property type="project" value="UniProtKB-KW"/>
</dbReference>
<evidence type="ECO:0000259" key="8">
    <source>
        <dbReference type="Pfam" id="PF17785"/>
    </source>
</evidence>
<evidence type="ECO:0000256" key="2">
    <source>
        <dbReference type="ARBA" id="ARBA00022490"/>
    </source>
</evidence>
<dbReference type="EMBL" id="CP091957">
    <property type="protein sequence ID" value="UOG58247.1"/>
    <property type="molecule type" value="Genomic_DNA"/>
</dbReference>
<evidence type="ECO:0000256" key="4">
    <source>
        <dbReference type="ARBA" id="ARBA00022679"/>
    </source>
</evidence>
<evidence type="ECO:0000313" key="9">
    <source>
        <dbReference type="EMBL" id="UOG58247.1"/>
    </source>
</evidence>
<comment type="subcellular location">
    <subcellularLocation>
        <location evidence="1">Cytoplasm</location>
    </subcellularLocation>
</comment>
<proteinExistence type="inferred from homology"/>
<comment type="similarity">
    <text evidence="6">Belongs to the methyltransferase superfamily. RlmI family.</text>
</comment>
<dbReference type="SUPFAM" id="SSF88697">
    <property type="entry name" value="PUA domain-like"/>
    <property type="match status" value="1"/>
</dbReference>
<name>A0AAE9KBY3_9LEPT</name>
<dbReference type="Pfam" id="PF17785">
    <property type="entry name" value="PUA_3"/>
    <property type="match status" value="1"/>
</dbReference>
<keyword evidence="5" id="KW-0949">S-adenosyl-L-methionine</keyword>
<keyword evidence="3 9" id="KW-0489">Methyltransferase</keyword>
<dbReference type="GO" id="GO:0003723">
    <property type="term" value="F:RNA binding"/>
    <property type="evidence" value="ECO:0007669"/>
    <property type="project" value="InterPro"/>
</dbReference>
<dbReference type="PANTHER" id="PTHR42873">
    <property type="entry name" value="RIBOSOMAL RNA LARGE SUBUNIT METHYLTRANSFERASE"/>
    <property type="match status" value="1"/>
</dbReference>
<evidence type="ECO:0000256" key="6">
    <source>
        <dbReference type="ARBA" id="ARBA00038091"/>
    </source>
</evidence>